<protein>
    <submittedName>
        <fullName evidence="2">Uncharacterized protein</fullName>
    </submittedName>
</protein>
<comment type="caution">
    <text evidence="2">The sequence shown here is derived from an EMBL/GenBank/DDBJ whole genome shotgun (WGS) entry which is preliminary data.</text>
</comment>
<organism evidence="2 3">
    <name type="scientific">Fusarium euwallaceae</name>
    <dbReference type="NCBI Taxonomy" id="1147111"/>
    <lineage>
        <taxon>Eukaryota</taxon>
        <taxon>Fungi</taxon>
        <taxon>Dikarya</taxon>
        <taxon>Ascomycota</taxon>
        <taxon>Pezizomycotina</taxon>
        <taxon>Sordariomycetes</taxon>
        <taxon>Hypocreomycetidae</taxon>
        <taxon>Hypocreales</taxon>
        <taxon>Nectriaceae</taxon>
        <taxon>Fusarium</taxon>
        <taxon>Fusarium solani species complex</taxon>
    </lineage>
</organism>
<feature type="compositionally biased region" description="Low complexity" evidence="1">
    <location>
        <begin position="205"/>
        <end position="219"/>
    </location>
</feature>
<gene>
    <name evidence="2" type="ORF">BHE90_013196</name>
</gene>
<name>A0A430L9G9_9HYPO</name>
<dbReference type="AlphaFoldDB" id="A0A430L9G9"/>
<reference evidence="2 3" key="1">
    <citation type="submission" date="2017-06" db="EMBL/GenBank/DDBJ databases">
        <title>Comparative genomic analysis of Ambrosia Fusariam Clade fungi.</title>
        <authorList>
            <person name="Stajich J.E."/>
            <person name="Carrillo J."/>
            <person name="Kijimoto T."/>
            <person name="Eskalen A."/>
            <person name="O'Donnell K."/>
            <person name="Kasson M."/>
        </authorList>
    </citation>
    <scope>NUCLEOTIDE SEQUENCE [LARGE SCALE GENOMIC DNA]</scope>
    <source>
        <strain evidence="2 3">UCR1854</strain>
    </source>
</reference>
<keyword evidence="3" id="KW-1185">Reference proteome</keyword>
<proteinExistence type="predicted"/>
<dbReference type="EMBL" id="MIKF01000315">
    <property type="protein sequence ID" value="RTE72386.1"/>
    <property type="molecule type" value="Genomic_DNA"/>
</dbReference>
<evidence type="ECO:0000313" key="3">
    <source>
        <dbReference type="Proteomes" id="UP000287124"/>
    </source>
</evidence>
<dbReference type="Proteomes" id="UP000287124">
    <property type="component" value="Unassembled WGS sequence"/>
</dbReference>
<accession>A0A430L9G9</accession>
<feature type="region of interest" description="Disordered" evidence="1">
    <location>
        <begin position="204"/>
        <end position="234"/>
    </location>
</feature>
<sequence length="477" mass="53149">MGSTVEVLLAAAAQLLARNHLWGKSPAVPEPKAAVVAADCASLSSSPSPTYPVITHQHRGNKDMADQELPSDIETWRTTARRYDIDTDSVHSYRLPSASNASMHQFLLLRAYWPHLLTDKAFNTAYKAGQWIRQEFIERATKELNDDRNTSWKTYLESFGRDFQSLDYQGTYALARYYQHLCTQNKDHANKSSRPKVYFTPRQTRSMARAAAAETSPSARPKEPHTPPQNDLGSLLGGVTNTMGDLLLGANKDDPFSTPLSFMASPSDDADDEEVCKAIEDEQIVNTALVSFLNALTLHSSAEGEWSLYRMPFVVRSADRSKVFEARVDGVFRNSSSGTGAIIEVKPMPRHHKVTIKKIRMQETAQMAAWIAAEPPKTATMPRSQQQLKLGSGSKSKKAAVKPKVHRRLLVSQDRHQIFLIVATFDDEYVHYISGDDDNAQSFLVMQEYGPYDVGKREHMDVLGGIMLAISMQGGIE</sequence>
<evidence type="ECO:0000313" key="2">
    <source>
        <dbReference type="EMBL" id="RTE72386.1"/>
    </source>
</evidence>
<evidence type="ECO:0000256" key="1">
    <source>
        <dbReference type="SAM" id="MobiDB-lite"/>
    </source>
</evidence>